<dbReference type="PANTHER" id="PTHR39596:SF2">
    <property type="entry name" value="HET DOMAIN PROTEIN (AFU_ORTHOLOGUE AFUA_1G17550)-RELATED"/>
    <property type="match status" value="1"/>
</dbReference>
<dbReference type="Proteomes" id="UP001365542">
    <property type="component" value="Unassembled WGS sequence"/>
</dbReference>
<evidence type="ECO:0000313" key="1">
    <source>
        <dbReference type="EMBL" id="KAK6542607.1"/>
    </source>
</evidence>
<name>A0AAV9XM05_9PEZI</name>
<keyword evidence="2" id="KW-1185">Reference proteome</keyword>
<reference evidence="1 2" key="1">
    <citation type="submission" date="2019-10" db="EMBL/GenBank/DDBJ databases">
        <authorList>
            <person name="Palmer J.M."/>
        </authorList>
    </citation>
    <scope>NUCLEOTIDE SEQUENCE [LARGE SCALE GENOMIC DNA]</scope>
    <source>
        <strain evidence="1 2">TWF694</strain>
    </source>
</reference>
<comment type="caution">
    <text evidence="1">The sequence shown here is derived from an EMBL/GenBank/DDBJ whole genome shotgun (WGS) entry which is preliminary data.</text>
</comment>
<gene>
    <name evidence="1" type="ORF">TWF694_006551</name>
</gene>
<evidence type="ECO:0008006" key="3">
    <source>
        <dbReference type="Google" id="ProtNLM"/>
    </source>
</evidence>
<dbReference type="PANTHER" id="PTHR39596">
    <property type="match status" value="1"/>
</dbReference>
<proteinExistence type="predicted"/>
<dbReference type="AlphaFoldDB" id="A0AAV9XM05"/>
<accession>A0AAV9XM05</accession>
<protein>
    <recommendedName>
        <fullName evidence="3">Heterokaryon incompatibility domain-containing protein</fullName>
    </recommendedName>
</protein>
<organism evidence="1 2">
    <name type="scientific">Orbilia ellipsospora</name>
    <dbReference type="NCBI Taxonomy" id="2528407"/>
    <lineage>
        <taxon>Eukaryota</taxon>
        <taxon>Fungi</taxon>
        <taxon>Dikarya</taxon>
        <taxon>Ascomycota</taxon>
        <taxon>Pezizomycotina</taxon>
        <taxon>Orbiliomycetes</taxon>
        <taxon>Orbiliales</taxon>
        <taxon>Orbiliaceae</taxon>
        <taxon>Orbilia</taxon>
    </lineage>
</organism>
<sequence length="780" mass="87652">MDHVPAAKFRQYPHVNEVLCLCDYDYDGDDFTTYPERKGFNKHQLLAGNFSEHPRETTVAFLQSWLFFGVFSAVRKQILEISEITTRNSNGDLIIDAQKLPLLIEKWVRSSSARHSDRIDAVLSEAQAVIEHFCPPLITWQTKYGADGEHPSVIANTIVSPIPPPVACSIALLSASLQTAFTQQFPMQPYVRFSRPASDVFGIPALIFQRFLAAGWCISDVARLSRTYSISTLYFASSIQRNLPSPEFHDHCNLFACSASQVDDSTYMTKHVDEKCQCDHMFSALGDVREILDHGGIPATIVMGDIATVGEKGWLEAVPFENCKAVALSHVWSDGLGNVSQNSIPECQVRRLKGLIDKLYDRPEKESSISAFFKKKKSPKPVGLWLDTLCIPLEKEYRKLAIQRMVDTYAKSDKVLMIDAELTQLSMEDIPAREILISIAGSNWMRRMWTLQEAALNIERLYVQFADGVFEYHTNGVGLTRAWERQKWAYEPIDIDVGSHGHEFSSLHDAHDKSAFNWRATHNSVGLALSGFAGRNTTKQGDVYLCLGGILDLNVGEIHSTPDDQRTEKMLSLVHTYPKSIIFSPGPKLNVPRFGWACETFWKSKILGSAYNDAMNPAIMKEAGLRLEYQGYTIKPFKLPEHFFIMNSTKQDLWIKVTYDPTDTVRIRDKLARAGHDESNMELGLIVPERDVARKGPGAGSPALLVSVYKINGFKESLKDFDNNGAIYSKALCTVLLTSTTEDEHQRYIDSGNEVAYGKKPNESQKTNSVIYATQIWFIA</sequence>
<evidence type="ECO:0000313" key="2">
    <source>
        <dbReference type="Proteomes" id="UP001365542"/>
    </source>
</evidence>
<dbReference type="EMBL" id="JAVHJO010000002">
    <property type="protein sequence ID" value="KAK6542607.1"/>
    <property type="molecule type" value="Genomic_DNA"/>
</dbReference>